<proteinExistence type="predicted"/>
<dbReference type="Gene3D" id="1.10.10.10">
    <property type="entry name" value="Winged helix-like DNA-binding domain superfamily/Winged helix DNA-binding domain"/>
    <property type="match status" value="1"/>
</dbReference>
<keyword evidence="3" id="KW-1185">Reference proteome</keyword>
<protein>
    <submittedName>
        <fullName evidence="2">ANTAR domain-containing protein</fullName>
    </submittedName>
</protein>
<dbReference type="SUPFAM" id="SSF52172">
    <property type="entry name" value="CheY-like"/>
    <property type="match status" value="1"/>
</dbReference>
<dbReference type="EMBL" id="VULZ01000010">
    <property type="protein sequence ID" value="MSS15357.1"/>
    <property type="molecule type" value="Genomic_DNA"/>
</dbReference>
<reference evidence="2 3" key="1">
    <citation type="submission" date="2019-08" db="EMBL/GenBank/DDBJ databases">
        <title>In-depth cultivation of the pig gut microbiome towards novel bacterial diversity and tailored functional studies.</title>
        <authorList>
            <person name="Wylensek D."/>
            <person name="Hitch T.C.A."/>
            <person name="Clavel T."/>
        </authorList>
    </citation>
    <scope>NUCLEOTIDE SEQUENCE [LARGE SCALE GENOMIC DNA]</scope>
    <source>
        <strain evidence="2 3">Oil+RF-744-WCA-WT-11</strain>
    </source>
</reference>
<dbReference type="RefSeq" id="WP_154526102.1">
    <property type="nucleotide sequence ID" value="NZ_JAQYJL010000019.1"/>
</dbReference>
<dbReference type="InterPro" id="IPR005561">
    <property type="entry name" value="ANTAR"/>
</dbReference>
<sequence>MIKGDPSVLLAVSGPKTEKVFADMVLEWRKAELTVRTTSREAWKSLQETTYSLVIVLSPLSDGQGIDLAQMAAQTSAGVIFVCRPQGYDAALQKLGETGVYVFSTDMGKRIFQQALRMMYAVNIRLAKDAPQTQMLQDRIKDIRVINRAKCLLIQYERMSEDQAHKTIEREAMNRQMSRREIAEEILVSYGA</sequence>
<dbReference type="InterPro" id="IPR036388">
    <property type="entry name" value="WH-like_DNA-bd_sf"/>
</dbReference>
<gene>
    <name evidence="2" type="ORF">FYJ35_09970</name>
</gene>
<feature type="domain" description="ANTAR" evidence="1">
    <location>
        <begin position="126"/>
        <end position="187"/>
    </location>
</feature>
<evidence type="ECO:0000313" key="2">
    <source>
        <dbReference type="EMBL" id="MSS15357.1"/>
    </source>
</evidence>
<dbReference type="InterPro" id="IPR011006">
    <property type="entry name" value="CheY-like_superfamily"/>
</dbReference>
<dbReference type="SMART" id="SM01012">
    <property type="entry name" value="ANTAR"/>
    <property type="match status" value="1"/>
</dbReference>
<name>A0A6L5X741_9FIRM</name>
<comment type="caution">
    <text evidence="2">The sequence shown here is derived from an EMBL/GenBank/DDBJ whole genome shotgun (WGS) entry which is preliminary data.</text>
</comment>
<accession>A0A6L5X741</accession>
<dbReference type="Pfam" id="PF03861">
    <property type="entry name" value="ANTAR"/>
    <property type="match status" value="1"/>
</dbReference>
<dbReference type="AlphaFoldDB" id="A0A6L5X741"/>
<dbReference type="Proteomes" id="UP000481852">
    <property type="component" value="Unassembled WGS sequence"/>
</dbReference>
<evidence type="ECO:0000313" key="3">
    <source>
        <dbReference type="Proteomes" id="UP000481852"/>
    </source>
</evidence>
<evidence type="ECO:0000259" key="1">
    <source>
        <dbReference type="PROSITE" id="PS50921"/>
    </source>
</evidence>
<organism evidence="2 3">
    <name type="scientific">Porcincola intestinalis</name>
    <dbReference type="NCBI Taxonomy" id="2606632"/>
    <lineage>
        <taxon>Bacteria</taxon>
        <taxon>Bacillati</taxon>
        <taxon>Bacillota</taxon>
        <taxon>Clostridia</taxon>
        <taxon>Lachnospirales</taxon>
        <taxon>Lachnospiraceae</taxon>
        <taxon>Porcincola</taxon>
    </lineage>
</organism>
<dbReference type="PROSITE" id="PS50921">
    <property type="entry name" value="ANTAR"/>
    <property type="match status" value="1"/>
</dbReference>
<dbReference type="GO" id="GO:0003723">
    <property type="term" value="F:RNA binding"/>
    <property type="evidence" value="ECO:0007669"/>
    <property type="project" value="InterPro"/>
</dbReference>